<dbReference type="InterPro" id="IPR012337">
    <property type="entry name" value="RNaseH-like_sf"/>
</dbReference>
<dbReference type="GeneID" id="81623377"/>
<dbReference type="InterPro" id="IPR006941">
    <property type="entry name" value="RNase_CAF1"/>
</dbReference>
<name>A0A9X0BXC4_9EURO</name>
<dbReference type="GO" id="GO:0000289">
    <property type="term" value="P:nuclear-transcribed mRNA poly(A) tail shortening"/>
    <property type="evidence" value="ECO:0007669"/>
    <property type="project" value="TreeGrafter"/>
</dbReference>
<reference evidence="2" key="1">
    <citation type="submission" date="2022-12" db="EMBL/GenBank/DDBJ databases">
        <authorList>
            <person name="Petersen C."/>
        </authorList>
    </citation>
    <scope>NUCLEOTIDE SEQUENCE</scope>
    <source>
        <strain evidence="2">IBT 30728</strain>
    </source>
</reference>
<accession>A0A9X0BXC4</accession>
<gene>
    <name evidence="2" type="ORF">N7539_003526</name>
</gene>
<reference evidence="2" key="2">
    <citation type="journal article" date="2023" name="IMA Fungus">
        <title>Comparative genomic study of the Penicillium genus elucidates a diverse pangenome and 15 lateral gene transfer events.</title>
        <authorList>
            <person name="Petersen C."/>
            <person name="Sorensen T."/>
            <person name="Nielsen M.R."/>
            <person name="Sondergaard T.E."/>
            <person name="Sorensen J.L."/>
            <person name="Fitzpatrick D.A."/>
            <person name="Frisvad J.C."/>
            <person name="Nielsen K.L."/>
        </authorList>
    </citation>
    <scope>NUCLEOTIDE SEQUENCE</scope>
    <source>
        <strain evidence="2">IBT 30728</strain>
    </source>
</reference>
<evidence type="ECO:0000256" key="1">
    <source>
        <dbReference type="ARBA" id="ARBA00008372"/>
    </source>
</evidence>
<dbReference type="SUPFAM" id="SSF53098">
    <property type="entry name" value="Ribonuclease H-like"/>
    <property type="match status" value="1"/>
</dbReference>
<protein>
    <submittedName>
        <fullName evidence="2">Uncharacterized protein</fullName>
    </submittedName>
</protein>
<comment type="caution">
    <text evidence="2">The sequence shown here is derived from an EMBL/GenBank/DDBJ whole genome shotgun (WGS) entry which is preliminary data.</text>
</comment>
<dbReference type="Proteomes" id="UP001148312">
    <property type="component" value="Unassembled WGS sequence"/>
</dbReference>
<evidence type="ECO:0000313" key="3">
    <source>
        <dbReference type="Proteomes" id="UP001148312"/>
    </source>
</evidence>
<dbReference type="GO" id="GO:1990432">
    <property type="term" value="P:siRNA 3'-end processing"/>
    <property type="evidence" value="ECO:0007669"/>
    <property type="project" value="TreeGrafter"/>
</dbReference>
<dbReference type="GO" id="GO:0005634">
    <property type="term" value="C:nucleus"/>
    <property type="evidence" value="ECO:0007669"/>
    <property type="project" value="TreeGrafter"/>
</dbReference>
<dbReference type="Gene3D" id="3.30.420.10">
    <property type="entry name" value="Ribonuclease H-like superfamily/Ribonuclease H"/>
    <property type="match status" value="2"/>
</dbReference>
<dbReference type="GO" id="GO:0003723">
    <property type="term" value="F:RNA binding"/>
    <property type="evidence" value="ECO:0007669"/>
    <property type="project" value="TreeGrafter"/>
</dbReference>
<sequence>MDVTASNFNQYLPWILYELATCSFVTMDLEMSGIAISSKHLGSRPLQKHYEENKAAAEKYQILQIGMTICHEDKVNGGYKMKPYNIWLNPCLDRNLNVNRDFTFMGWSMDFLTGHGFDAGNVFTKGIRYLSRDEEDTVREEAIRRWSPQGSFKNLDGRLRDEANVRFLQAVRLEIKAWTDSGKSRTPFLNIPSSENGVPSKFGLPRELDSSQKWLVHNLVKAEYPSMKTRGMPTYVQIEQRSGGAMDFDERMKESNLRIRKHVGFRWIVEALAGGDLSTLDASTFLPLMQEEQDPSITVDVLADRVKNRLQENRPILVGHNNFTDLIYLYQTFLGALPNKIEDFITLIHHTFPILMDTKYLATLDFDSANPSSSLEELNKSLAKIRTPKINVEGPYSKYMYTKTVHEAGYDSMLTAIAFLKLATHLENGKLPKGMRGRLEEIAYDVVAPIDIVVPDLFPEKRSRHKAPFTNFFDTLIETQPRPQPSIKPLADTDDVHVQQKIKKGLLIPRISDTFWRCHANKLRVFGSIEKTVCCGPPGQNKRFKRKYKAATMTTDTDIVMEDRGAASNVLLIED</sequence>
<evidence type="ECO:0000313" key="2">
    <source>
        <dbReference type="EMBL" id="KAJ5488636.1"/>
    </source>
</evidence>
<proteinExistence type="inferred from homology"/>
<dbReference type="RefSeq" id="XP_056790669.1">
    <property type="nucleotide sequence ID" value="XM_056933128.1"/>
</dbReference>
<dbReference type="AlphaFoldDB" id="A0A9X0BXC4"/>
<dbReference type="InterPro" id="IPR051181">
    <property type="entry name" value="CAF1_poly(A)_ribonucleases"/>
</dbReference>
<dbReference type="GO" id="GO:0000175">
    <property type="term" value="F:3'-5'-RNA exonuclease activity"/>
    <property type="evidence" value="ECO:0007669"/>
    <property type="project" value="TreeGrafter"/>
</dbReference>
<dbReference type="GO" id="GO:1990431">
    <property type="term" value="P:priRNA 3'-end processing"/>
    <property type="evidence" value="ECO:0007669"/>
    <property type="project" value="TreeGrafter"/>
</dbReference>
<comment type="similarity">
    <text evidence="1">Belongs to the CAF1 family.</text>
</comment>
<keyword evidence="3" id="KW-1185">Reference proteome</keyword>
<dbReference type="InterPro" id="IPR036397">
    <property type="entry name" value="RNaseH_sf"/>
</dbReference>
<dbReference type="PANTHER" id="PTHR15092:SF22">
    <property type="entry name" value="POLY(A)-SPECIFIC RIBONUCLEASE PNLDC1"/>
    <property type="match status" value="1"/>
</dbReference>
<dbReference type="Pfam" id="PF04857">
    <property type="entry name" value="CAF1"/>
    <property type="match status" value="1"/>
</dbReference>
<dbReference type="PANTHER" id="PTHR15092">
    <property type="entry name" value="POLY A -SPECIFIC RIBONUCLEASE/TARGET OF EGR1, MEMBER 1"/>
    <property type="match status" value="1"/>
</dbReference>
<dbReference type="EMBL" id="JAPWDQ010000004">
    <property type="protein sequence ID" value="KAJ5488636.1"/>
    <property type="molecule type" value="Genomic_DNA"/>
</dbReference>
<organism evidence="2 3">
    <name type="scientific">Penicillium diatomitis</name>
    <dbReference type="NCBI Taxonomy" id="2819901"/>
    <lineage>
        <taxon>Eukaryota</taxon>
        <taxon>Fungi</taxon>
        <taxon>Dikarya</taxon>
        <taxon>Ascomycota</taxon>
        <taxon>Pezizomycotina</taxon>
        <taxon>Eurotiomycetes</taxon>
        <taxon>Eurotiomycetidae</taxon>
        <taxon>Eurotiales</taxon>
        <taxon>Aspergillaceae</taxon>
        <taxon>Penicillium</taxon>
    </lineage>
</organism>